<dbReference type="SMART" id="SM00877">
    <property type="entry name" value="BMC"/>
    <property type="match status" value="1"/>
</dbReference>
<dbReference type="Pfam" id="PF00936">
    <property type="entry name" value="BMC"/>
    <property type="match status" value="1"/>
</dbReference>
<gene>
    <name evidence="4" type="ORF">SAMN04488056_10480</name>
</gene>
<dbReference type="Proteomes" id="UP000199236">
    <property type="component" value="Unassembled WGS sequence"/>
</dbReference>
<evidence type="ECO:0000256" key="2">
    <source>
        <dbReference type="ARBA" id="ARBA00024446"/>
    </source>
</evidence>
<proteinExistence type="predicted"/>
<reference evidence="4 5" key="1">
    <citation type="submission" date="2016-10" db="EMBL/GenBank/DDBJ databases">
        <authorList>
            <person name="de Groot N.N."/>
        </authorList>
    </citation>
    <scope>NUCLEOTIDE SEQUENCE [LARGE SCALE GENOMIC DNA]</scope>
    <source>
        <strain evidence="4 5">CGMCC 1.9157</strain>
    </source>
</reference>
<evidence type="ECO:0000313" key="4">
    <source>
        <dbReference type="EMBL" id="SFO24085.1"/>
    </source>
</evidence>
<evidence type="ECO:0000256" key="1">
    <source>
        <dbReference type="ARBA" id="ARBA00024322"/>
    </source>
</evidence>
<dbReference type="OrthoDB" id="3182611at2"/>
<dbReference type="SUPFAM" id="SSF143414">
    <property type="entry name" value="CcmK-like"/>
    <property type="match status" value="1"/>
</dbReference>
<comment type="subcellular location">
    <subcellularLocation>
        <location evidence="1">Bacterial microcompartment</location>
    </subcellularLocation>
</comment>
<dbReference type="EMBL" id="FOVR01000004">
    <property type="protein sequence ID" value="SFO24085.1"/>
    <property type="molecule type" value="Genomic_DNA"/>
</dbReference>
<keyword evidence="2" id="KW-1283">Bacterial microcompartment</keyword>
<keyword evidence="5" id="KW-1185">Reference proteome</keyword>
<dbReference type="AlphaFoldDB" id="A0A1I5FK34"/>
<dbReference type="GO" id="GO:0031469">
    <property type="term" value="C:bacterial microcompartment"/>
    <property type="evidence" value="ECO:0007669"/>
    <property type="project" value="UniProtKB-SubCell"/>
</dbReference>
<organism evidence="4 5">
    <name type="scientific">Cohaesibacter marisflavi</name>
    <dbReference type="NCBI Taxonomy" id="655353"/>
    <lineage>
        <taxon>Bacteria</taxon>
        <taxon>Pseudomonadati</taxon>
        <taxon>Pseudomonadota</taxon>
        <taxon>Alphaproteobacteria</taxon>
        <taxon>Hyphomicrobiales</taxon>
        <taxon>Cohaesibacteraceae</taxon>
    </lineage>
</organism>
<dbReference type="STRING" id="655353.SAMN04488056_10480"/>
<dbReference type="Gene3D" id="3.30.70.1710">
    <property type="match status" value="1"/>
</dbReference>
<dbReference type="InterPro" id="IPR000249">
    <property type="entry name" value="BMC_dom"/>
</dbReference>
<dbReference type="InterPro" id="IPR037233">
    <property type="entry name" value="CcmK-like_sf"/>
</dbReference>
<dbReference type="RefSeq" id="WP_090071512.1">
    <property type="nucleotide sequence ID" value="NZ_FOVR01000004.1"/>
</dbReference>
<sequence length="100" mass="10872">MNARIINAPQPDVLLMLQRRMPPHGRTWVKEHSVGSIGLIQASVTDLFFFSDLALKAADVFTVEIYGTCPQHVTTLAILGETSAVKAAMESIEIAGQTSF</sequence>
<evidence type="ECO:0000313" key="5">
    <source>
        <dbReference type="Proteomes" id="UP000199236"/>
    </source>
</evidence>
<accession>A0A1I5FK34</accession>
<name>A0A1I5FK34_9HYPH</name>
<feature type="domain" description="Bacterial microcompartment" evidence="3">
    <location>
        <begin position="35"/>
        <end position="100"/>
    </location>
</feature>
<protein>
    <submittedName>
        <fullName evidence="4">BMC domain-containing protein</fullName>
    </submittedName>
</protein>
<evidence type="ECO:0000259" key="3">
    <source>
        <dbReference type="SMART" id="SM00877"/>
    </source>
</evidence>